<accession>A0AAN9P3D4</accession>
<name>A0AAN9P3D4_PSOTE</name>
<evidence type="ECO:0000313" key="1">
    <source>
        <dbReference type="EMBL" id="KAK7380483.1"/>
    </source>
</evidence>
<reference evidence="1 2" key="1">
    <citation type="submission" date="2024-01" db="EMBL/GenBank/DDBJ databases">
        <title>The genomes of 5 underutilized Papilionoideae crops provide insights into root nodulation and disease resistanc.</title>
        <authorList>
            <person name="Jiang F."/>
        </authorList>
    </citation>
    <scope>NUCLEOTIDE SEQUENCE [LARGE SCALE GENOMIC DNA]</scope>
    <source>
        <strain evidence="1">DUOXIRENSHENG_FW03</strain>
        <tissue evidence="1">Leaves</tissue>
    </source>
</reference>
<keyword evidence="2" id="KW-1185">Reference proteome</keyword>
<sequence>MNKHCTMFFLLNYHVYVHVDYPRVHRDTCTQKVYGSYSSLEREILMRHTNASALDSDTSYNWPIRLGLWTLVPDTP</sequence>
<organism evidence="1 2">
    <name type="scientific">Psophocarpus tetragonolobus</name>
    <name type="common">Winged bean</name>
    <name type="synonym">Dolichos tetragonolobus</name>
    <dbReference type="NCBI Taxonomy" id="3891"/>
    <lineage>
        <taxon>Eukaryota</taxon>
        <taxon>Viridiplantae</taxon>
        <taxon>Streptophyta</taxon>
        <taxon>Embryophyta</taxon>
        <taxon>Tracheophyta</taxon>
        <taxon>Spermatophyta</taxon>
        <taxon>Magnoliopsida</taxon>
        <taxon>eudicotyledons</taxon>
        <taxon>Gunneridae</taxon>
        <taxon>Pentapetalae</taxon>
        <taxon>rosids</taxon>
        <taxon>fabids</taxon>
        <taxon>Fabales</taxon>
        <taxon>Fabaceae</taxon>
        <taxon>Papilionoideae</taxon>
        <taxon>50 kb inversion clade</taxon>
        <taxon>NPAAA clade</taxon>
        <taxon>indigoferoid/millettioid clade</taxon>
        <taxon>Phaseoleae</taxon>
        <taxon>Psophocarpus</taxon>
    </lineage>
</organism>
<dbReference type="AlphaFoldDB" id="A0AAN9P3D4"/>
<proteinExistence type="predicted"/>
<gene>
    <name evidence="1" type="ORF">VNO78_32994</name>
</gene>
<dbReference type="EMBL" id="JAYMYS010000009">
    <property type="protein sequence ID" value="KAK7380483.1"/>
    <property type="molecule type" value="Genomic_DNA"/>
</dbReference>
<protein>
    <submittedName>
        <fullName evidence="1">Uncharacterized protein</fullName>
    </submittedName>
</protein>
<evidence type="ECO:0000313" key="2">
    <source>
        <dbReference type="Proteomes" id="UP001386955"/>
    </source>
</evidence>
<comment type="caution">
    <text evidence="1">The sequence shown here is derived from an EMBL/GenBank/DDBJ whole genome shotgun (WGS) entry which is preliminary data.</text>
</comment>
<dbReference type="Proteomes" id="UP001386955">
    <property type="component" value="Unassembled WGS sequence"/>
</dbReference>